<sequence>MPHTSERQLIFEALYDSFVARVLSSANYDALLDHDILDDDWTDSDDSDSTDSEDDNSSSSSSSEDEPTVEEDIFDEIQTLYATRYLHERREIPKSRLLNGVSSDLTTCMLIK</sequence>
<protein>
    <submittedName>
        <fullName evidence="2">Uncharacterized protein</fullName>
    </submittedName>
</protein>
<reference evidence="2" key="1">
    <citation type="submission" date="2022-07" db="EMBL/GenBank/DDBJ databases">
        <title>Genome Sequence of Leucocoprinus birnbaumii.</title>
        <authorList>
            <person name="Buettner E."/>
        </authorList>
    </citation>
    <scope>NUCLEOTIDE SEQUENCE</scope>
    <source>
        <strain evidence="2">VT141</strain>
    </source>
</reference>
<organism evidence="2 3">
    <name type="scientific">Leucocoprinus birnbaumii</name>
    <dbReference type="NCBI Taxonomy" id="56174"/>
    <lineage>
        <taxon>Eukaryota</taxon>
        <taxon>Fungi</taxon>
        <taxon>Dikarya</taxon>
        <taxon>Basidiomycota</taxon>
        <taxon>Agaricomycotina</taxon>
        <taxon>Agaricomycetes</taxon>
        <taxon>Agaricomycetidae</taxon>
        <taxon>Agaricales</taxon>
        <taxon>Agaricineae</taxon>
        <taxon>Agaricaceae</taxon>
        <taxon>Leucocoprinus</taxon>
    </lineage>
</organism>
<dbReference type="EMBL" id="JANIEX010000614">
    <property type="protein sequence ID" value="KAJ3564959.1"/>
    <property type="molecule type" value="Genomic_DNA"/>
</dbReference>
<evidence type="ECO:0000313" key="3">
    <source>
        <dbReference type="Proteomes" id="UP001213000"/>
    </source>
</evidence>
<evidence type="ECO:0000313" key="2">
    <source>
        <dbReference type="EMBL" id="KAJ3564959.1"/>
    </source>
</evidence>
<accession>A0AAD5VNX1</accession>
<dbReference type="AlphaFoldDB" id="A0AAD5VNX1"/>
<gene>
    <name evidence="2" type="ORF">NP233_g7949</name>
</gene>
<name>A0AAD5VNX1_9AGAR</name>
<keyword evidence="3" id="KW-1185">Reference proteome</keyword>
<comment type="caution">
    <text evidence="2">The sequence shown here is derived from an EMBL/GenBank/DDBJ whole genome shotgun (WGS) entry which is preliminary data.</text>
</comment>
<dbReference type="Proteomes" id="UP001213000">
    <property type="component" value="Unassembled WGS sequence"/>
</dbReference>
<feature type="region of interest" description="Disordered" evidence="1">
    <location>
        <begin position="41"/>
        <end position="71"/>
    </location>
</feature>
<proteinExistence type="predicted"/>
<evidence type="ECO:0000256" key="1">
    <source>
        <dbReference type="SAM" id="MobiDB-lite"/>
    </source>
</evidence>
<feature type="compositionally biased region" description="Acidic residues" evidence="1">
    <location>
        <begin position="41"/>
        <end position="56"/>
    </location>
</feature>